<feature type="region of interest" description="Disordered" evidence="1">
    <location>
        <begin position="81"/>
        <end position="113"/>
    </location>
</feature>
<comment type="caution">
    <text evidence="2">The sequence shown here is derived from an EMBL/GenBank/DDBJ whole genome shotgun (WGS) entry which is preliminary data.</text>
</comment>
<name>A0AAW0U1D2_SCYPA</name>
<gene>
    <name evidence="2" type="ORF">O3P69_006884</name>
</gene>
<accession>A0AAW0U1D2</accession>
<dbReference type="AlphaFoldDB" id="A0AAW0U1D2"/>
<reference evidence="2 3" key="1">
    <citation type="submission" date="2023-03" db="EMBL/GenBank/DDBJ databases">
        <title>High-quality genome of Scylla paramamosain provides insights in environmental adaptation.</title>
        <authorList>
            <person name="Zhang L."/>
        </authorList>
    </citation>
    <scope>NUCLEOTIDE SEQUENCE [LARGE SCALE GENOMIC DNA]</scope>
    <source>
        <strain evidence="2">LZ_2023a</strain>
        <tissue evidence="2">Muscle</tissue>
    </source>
</reference>
<organism evidence="2 3">
    <name type="scientific">Scylla paramamosain</name>
    <name type="common">Mud crab</name>
    <dbReference type="NCBI Taxonomy" id="85552"/>
    <lineage>
        <taxon>Eukaryota</taxon>
        <taxon>Metazoa</taxon>
        <taxon>Ecdysozoa</taxon>
        <taxon>Arthropoda</taxon>
        <taxon>Crustacea</taxon>
        <taxon>Multicrustacea</taxon>
        <taxon>Malacostraca</taxon>
        <taxon>Eumalacostraca</taxon>
        <taxon>Eucarida</taxon>
        <taxon>Decapoda</taxon>
        <taxon>Pleocyemata</taxon>
        <taxon>Brachyura</taxon>
        <taxon>Eubrachyura</taxon>
        <taxon>Portunoidea</taxon>
        <taxon>Portunidae</taxon>
        <taxon>Portuninae</taxon>
        <taxon>Scylla</taxon>
    </lineage>
</organism>
<feature type="compositionally biased region" description="Pro residues" evidence="1">
    <location>
        <begin position="97"/>
        <end position="112"/>
    </location>
</feature>
<dbReference type="Proteomes" id="UP001487740">
    <property type="component" value="Unassembled WGS sequence"/>
</dbReference>
<sequence>MTSEIRRLPVFSSIFFSAGGLQCGSDLGHLQESLPKALRRKPHRPPPPTCLCSPPPTCSHHNHSLLRLSILLLLRMKRPRPSPPTKVRLHGQRPTTLTPPPITPPPPSPATPHPVTTLPHFFPFLLVPSLPASRPPQPHRVGGDSWQPYHHWALPAWLLAPQVVSSWCSSPPQLACSGSS</sequence>
<keyword evidence="3" id="KW-1185">Reference proteome</keyword>
<dbReference type="EMBL" id="JARAKH010000020">
    <property type="protein sequence ID" value="KAK8393859.1"/>
    <property type="molecule type" value="Genomic_DNA"/>
</dbReference>
<evidence type="ECO:0000313" key="2">
    <source>
        <dbReference type="EMBL" id="KAK8393859.1"/>
    </source>
</evidence>
<protein>
    <submittedName>
        <fullName evidence="2">Uncharacterized protein</fullName>
    </submittedName>
</protein>
<evidence type="ECO:0000256" key="1">
    <source>
        <dbReference type="SAM" id="MobiDB-lite"/>
    </source>
</evidence>
<proteinExistence type="predicted"/>
<evidence type="ECO:0000313" key="3">
    <source>
        <dbReference type="Proteomes" id="UP001487740"/>
    </source>
</evidence>